<evidence type="ECO:0000256" key="5">
    <source>
        <dbReference type="ARBA" id="ARBA00022692"/>
    </source>
</evidence>
<keyword evidence="9" id="KW-0472">Membrane</keyword>
<evidence type="ECO:0000256" key="10">
    <source>
        <dbReference type="ARBA" id="ARBA00034269"/>
    </source>
</evidence>
<sequence length="364" mass="41177">MRSPVQNRDRSHRLIDLIGRHDKPTTAEEPEASTVKVVRLRHGEVHGTETAGPDASGGVVEDALAYANGDPERLVVLDYDCPSPQQIRHLARAWHLHPVLVEDLLKAGQRPKMERYPEVLFVVARMATYVDEIEDVQVTEYHLVTHHNVVAILRQDGHNPATDRAERLSQNVELMKLGADAVLYSFLDLVVDGYLQVLRELGVDREQIERQVFAGDPKVTERIYRLSREIIDLQQSCVPLAEVIQDLRAGFAKYRTLDSLRAYLQDVSDHLSRVNTRVEDLRSGMGQILDVNSILVTQQQNEDMKKISGWAAIGLAPTVIGAIYGMNFDVMPELHWALGYPFSLALMLTAGVLLWVIFKRKHWM</sequence>
<dbReference type="PANTHER" id="PTHR46494:SF1">
    <property type="entry name" value="CORA FAMILY METAL ION TRANSPORTER (EUROFUNG)"/>
    <property type="match status" value="1"/>
</dbReference>
<comment type="catalytic activity">
    <reaction evidence="10">
        <text>Mg(2+)(in) = Mg(2+)(out)</text>
        <dbReference type="Rhea" id="RHEA:29827"/>
        <dbReference type="ChEBI" id="CHEBI:18420"/>
    </reaction>
</comment>
<protein>
    <submittedName>
        <fullName evidence="12">Magnesium and cobalt transport protein CorA</fullName>
    </submittedName>
</protein>
<dbReference type="Gene3D" id="3.30.460.20">
    <property type="entry name" value="CorA soluble domain-like"/>
    <property type="match status" value="1"/>
</dbReference>
<dbReference type="GO" id="GO:0015087">
    <property type="term" value="F:cobalt ion transmembrane transporter activity"/>
    <property type="evidence" value="ECO:0007669"/>
    <property type="project" value="TreeGrafter"/>
</dbReference>
<dbReference type="Gene3D" id="1.20.58.340">
    <property type="entry name" value="Magnesium transport protein CorA, transmembrane region"/>
    <property type="match status" value="2"/>
</dbReference>
<dbReference type="InterPro" id="IPR045863">
    <property type="entry name" value="CorA_TM1_TM2"/>
</dbReference>
<evidence type="ECO:0000256" key="1">
    <source>
        <dbReference type="ARBA" id="ARBA00004651"/>
    </source>
</evidence>
<dbReference type="EMBL" id="CP025570">
    <property type="protein sequence ID" value="AZZ39856.1"/>
    <property type="molecule type" value="Genomic_DNA"/>
</dbReference>
<dbReference type="InterPro" id="IPR002523">
    <property type="entry name" value="MgTranspt_CorA/ZnTranspt_ZntB"/>
</dbReference>
<evidence type="ECO:0000313" key="12">
    <source>
        <dbReference type="EMBL" id="AZZ39856.1"/>
    </source>
</evidence>
<evidence type="ECO:0000256" key="6">
    <source>
        <dbReference type="ARBA" id="ARBA00022842"/>
    </source>
</evidence>
<dbReference type="KEGG" id="aji:C0Z10_08940"/>
<dbReference type="GO" id="GO:0050897">
    <property type="term" value="F:cobalt ion binding"/>
    <property type="evidence" value="ECO:0007669"/>
    <property type="project" value="TreeGrafter"/>
</dbReference>
<keyword evidence="5" id="KW-0812">Transmembrane</keyword>
<evidence type="ECO:0000256" key="4">
    <source>
        <dbReference type="ARBA" id="ARBA00022475"/>
    </source>
</evidence>
<dbReference type="GeneID" id="82883613"/>
<evidence type="ECO:0000313" key="13">
    <source>
        <dbReference type="Proteomes" id="UP000285875"/>
    </source>
</evidence>
<comment type="function">
    <text evidence="11">Mediates influx of magnesium ions. Alternates between open and closed states. Activated by low cytoplasmic Mg(2+) levels. Inactive when cytoplasmic Mg(2+) levels are high.</text>
</comment>
<dbReference type="CDD" id="cd12830">
    <property type="entry name" value="MtCorA-like"/>
    <property type="match status" value="1"/>
</dbReference>
<evidence type="ECO:0000256" key="8">
    <source>
        <dbReference type="ARBA" id="ARBA00023065"/>
    </source>
</evidence>
<dbReference type="GO" id="GO:0015095">
    <property type="term" value="F:magnesium ion transmembrane transporter activity"/>
    <property type="evidence" value="ECO:0007669"/>
    <property type="project" value="TreeGrafter"/>
</dbReference>
<organism evidence="12 13">
    <name type="scientific">Acidipropionibacterium jensenii</name>
    <dbReference type="NCBI Taxonomy" id="1749"/>
    <lineage>
        <taxon>Bacteria</taxon>
        <taxon>Bacillati</taxon>
        <taxon>Actinomycetota</taxon>
        <taxon>Actinomycetes</taxon>
        <taxon>Propionibacteriales</taxon>
        <taxon>Propionibacteriaceae</taxon>
        <taxon>Acidipropionibacterium</taxon>
    </lineage>
</organism>
<evidence type="ECO:0000256" key="3">
    <source>
        <dbReference type="ARBA" id="ARBA00022448"/>
    </source>
</evidence>
<dbReference type="RefSeq" id="WP_097799140.1">
    <property type="nucleotide sequence ID" value="NZ_CP025570.1"/>
</dbReference>
<dbReference type="AlphaFoldDB" id="A0A3Q9UK22"/>
<evidence type="ECO:0000256" key="2">
    <source>
        <dbReference type="ARBA" id="ARBA00009765"/>
    </source>
</evidence>
<dbReference type="SUPFAM" id="SSF143865">
    <property type="entry name" value="CorA soluble domain-like"/>
    <property type="match status" value="1"/>
</dbReference>
<comment type="similarity">
    <text evidence="2">Belongs to the CorA metal ion transporter (MIT) (TC 1.A.35) family.</text>
</comment>
<dbReference type="PANTHER" id="PTHR46494">
    <property type="entry name" value="CORA FAMILY METAL ION TRANSPORTER (EUROFUNG)"/>
    <property type="match status" value="1"/>
</dbReference>
<dbReference type="Pfam" id="PF01544">
    <property type="entry name" value="CorA"/>
    <property type="match status" value="1"/>
</dbReference>
<dbReference type="InterPro" id="IPR045861">
    <property type="entry name" value="CorA_cytoplasmic_dom"/>
</dbReference>
<dbReference type="Proteomes" id="UP000285875">
    <property type="component" value="Chromosome"/>
</dbReference>
<dbReference type="GO" id="GO:0005886">
    <property type="term" value="C:plasma membrane"/>
    <property type="evidence" value="ECO:0007669"/>
    <property type="project" value="UniProtKB-SubCell"/>
</dbReference>
<accession>A0A3Q9UK22</accession>
<comment type="subcellular location">
    <subcellularLocation>
        <location evidence="1">Cell membrane</location>
        <topology evidence="1">Multi-pass membrane protein</topology>
    </subcellularLocation>
</comment>
<keyword evidence="4" id="KW-1003">Cell membrane</keyword>
<keyword evidence="6" id="KW-0460">Magnesium</keyword>
<dbReference type="SUPFAM" id="SSF144083">
    <property type="entry name" value="Magnesium transport protein CorA, transmembrane region"/>
    <property type="match status" value="1"/>
</dbReference>
<gene>
    <name evidence="12" type="ORF">C0Z10_08940</name>
</gene>
<proteinExistence type="inferred from homology"/>
<keyword evidence="8" id="KW-0406">Ion transport</keyword>
<evidence type="ECO:0000256" key="9">
    <source>
        <dbReference type="ARBA" id="ARBA00023136"/>
    </source>
</evidence>
<evidence type="ECO:0000256" key="11">
    <source>
        <dbReference type="ARBA" id="ARBA00045497"/>
    </source>
</evidence>
<dbReference type="GO" id="GO:0000287">
    <property type="term" value="F:magnesium ion binding"/>
    <property type="evidence" value="ECO:0007669"/>
    <property type="project" value="TreeGrafter"/>
</dbReference>
<keyword evidence="3" id="KW-0813">Transport</keyword>
<keyword evidence="7" id="KW-1133">Transmembrane helix</keyword>
<dbReference type="FunFam" id="1.20.58.340:FF:000004">
    <property type="entry name" value="Magnesium transport protein CorA"/>
    <property type="match status" value="1"/>
</dbReference>
<evidence type="ECO:0000256" key="7">
    <source>
        <dbReference type="ARBA" id="ARBA00022989"/>
    </source>
</evidence>
<name>A0A3Q9UK22_9ACTN</name>
<reference evidence="13" key="1">
    <citation type="submission" date="2017-12" db="EMBL/GenBank/DDBJ databases">
        <title>Whole genome sequencing of Acidipropionibacterium jensenii strains JS279 and JS280.</title>
        <authorList>
            <person name="Deptula P."/>
            <person name="Laine P."/>
            <person name="Smolander O.-P."/>
            <person name="Paulin L."/>
            <person name="Auvinen P."/>
            <person name="Varmanen P."/>
        </authorList>
    </citation>
    <scope>NUCLEOTIDE SEQUENCE [LARGE SCALE GENOMIC DNA]</scope>
    <source>
        <strain evidence="13">JS280</strain>
    </source>
</reference>